<dbReference type="EMBL" id="BAAAHE010000017">
    <property type="protein sequence ID" value="GAA0620072.1"/>
    <property type="molecule type" value="Genomic_DNA"/>
</dbReference>
<evidence type="ECO:0000256" key="3">
    <source>
        <dbReference type="ARBA" id="ARBA00023163"/>
    </source>
</evidence>
<dbReference type="PROSITE" id="PS51118">
    <property type="entry name" value="HTH_HXLR"/>
    <property type="match status" value="1"/>
</dbReference>
<proteinExistence type="predicted"/>
<dbReference type="RefSeq" id="WP_344604841.1">
    <property type="nucleotide sequence ID" value="NZ_BAAAHE010000017.1"/>
</dbReference>
<evidence type="ECO:0000313" key="5">
    <source>
        <dbReference type="EMBL" id="GAA0620072.1"/>
    </source>
</evidence>
<dbReference type="Pfam" id="PF01638">
    <property type="entry name" value="HxlR"/>
    <property type="match status" value="1"/>
</dbReference>
<keyword evidence="2" id="KW-0238">DNA-binding</keyword>
<sequence>MAERSYGQYCGLARALDLVGERWALLLIRDLLVGPKRFTDLRRGLPKIPSNVLSTRLRELEEGGVVRRRPLPRPDSGVVYELTDYGRALEDVVLRLGSWGAAHLADPRPGEVLTPDAMVIALRAMFRPSAATDLQAAFRFVLGPPDAPTVFFARVEGAMLEAGPGPGPEADLVIVGGPDVRRLFAGEVSAREAIAAGLVHLDGPAPDPEALLTAFTVAFRLGDGVPAPEPVPA</sequence>
<dbReference type="PANTHER" id="PTHR33204:SF18">
    <property type="entry name" value="TRANSCRIPTIONAL REGULATORY PROTEIN"/>
    <property type="match status" value="1"/>
</dbReference>
<protein>
    <submittedName>
        <fullName evidence="5">Winged helix-turn-helix transcriptional regulator</fullName>
    </submittedName>
</protein>
<comment type="caution">
    <text evidence="5">The sequence shown here is derived from an EMBL/GenBank/DDBJ whole genome shotgun (WGS) entry which is preliminary data.</text>
</comment>
<dbReference type="InterPro" id="IPR036390">
    <property type="entry name" value="WH_DNA-bd_sf"/>
</dbReference>
<evidence type="ECO:0000259" key="4">
    <source>
        <dbReference type="PROSITE" id="PS51118"/>
    </source>
</evidence>
<name>A0ABP3RYH0_9ACTN</name>
<evidence type="ECO:0000313" key="6">
    <source>
        <dbReference type="Proteomes" id="UP001500957"/>
    </source>
</evidence>
<evidence type="ECO:0000256" key="2">
    <source>
        <dbReference type="ARBA" id="ARBA00023125"/>
    </source>
</evidence>
<keyword evidence="6" id="KW-1185">Reference proteome</keyword>
<dbReference type="InterPro" id="IPR011991">
    <property type="entry name" value="ArsR-like_HTH"/>
</dbReference>
<organism evidence="5 6">
    <name type="scientific">Sporichthya brevicatena</name>
    <dbReference type="NCBI Taxonomy" id="171442"/>
    <lineage>
        <taxon>Bacteria</taxon>
        <taxon>Bacillati</taxon>
        <taxon>Actinomycetota</taxon>
        <taxon>Actinomycetes</taxon>
        <taxon>Sporichthyales</taxon>
        <taxon>Sporichthyaceae</taxon>
        <taxon>Sporichthya</taxon>
    </lineage>
</organism>
<dbReference type="PANTHER" id="PTHR33204">
    <property type="entry name" value="TRANSCRIPTIONAL REGULATOR, MARR FAMILY"/>
    <property type="match status" value="1"/>
</dbReference>
<feature type="domain" description="HTH hxlR-type" evidence="4">
    <location>
        <begin position="10"/>
        <end position="108"/>
    </location>
</feature>
<dbReference type="SUPFAM" id="SSF46785">
    <property type="entry name" value="Winged helix' DNA-binding domain"/>
    <property type="match status" value="1"/>
</dbReference>
<evidence type="ECO:0000256" key="1">
    <source>
        <dbReference type="ARBA" id="ARBA00023015"/>
    </source>
</evidence>
<dbReference type="Proteomes" id="UP001500957">
    <property type="component" value="Unassembled WGS sequence"/>
</dbReference>
<reference evidence="6" key="1">
    <citation type="journal article" date="2019" name="Int. J. Syst. Evol. Microbiol.">
        <title>The Global Catalogue of Microorganisms (GCM) 10K type strain sequencing project: providing services to taxonomists for standard genome sequencing and annotation.</title>
        <authorList>
            <consortium name="The Broad Institute Genomics Platform"/>
            <consortium name="The Broad Institute Genome Sequencing Center for Infectious Disease"/>
            <person name="Wu L."/>
            <person name="Ma J."/>
        </authorList>
    </citation>
    <scope>NUCLEOTIDE SEQUENCE [LARGE SCALE GENOMIC DNA]</scope>
    <source>
        <strain evidence="6">JCM 10671</strain>
    </source>
</reference>
<dbReference type="InterPro" id="IPR002577">
    <property type="entry name" value="HTH_HxlR"/>
</dbReference>
<dbReference type="InterPro" id="IPR036388">
    <property type="entry name" value="WH-like_DNA-bd_sf"/>
</dbReference>
<accession>A0ABP3RYH0</accession>
<keyword evidence="3" id="KW-0804">Transcription</keyword>
<gene>
    <name evidence="5" type="ORF">GCM10009547_23240</name>
</gene>
<dbReference type="Gene3D" id="1.10.10.10">
    <property type="entry name" value="Winged helix-like DNA-binding domain superfamily/Winged helix DNA-binding domain"/>
    <property type="match status" value="1"/>
</dbReference>
<dbReference type="CDD" id="cd00090">
    <property type="entry name" value="HTH_ARSR"/>
    <property type="match status" value="1"/>
</dbReference>
<keyword evidence="1" id="KW-0805">Transcription regulation</keyword>